<evidence type="ECO:0000313" key="2">
    <source>
        <dbReference type="Proteomes" id="UP000245506"/>
    </source>
</evidence>
<keyword evidence="2" id="KW-1185">Reference proteome</keyword>
<dbReference type="EMBL" id="QGKL01000039">
    <property type="protein sequence ID" value="PWQ94753.1"/>
    <property type="molecule type" value="Genomic_DNA"/>
</dbReference>
<comment type="caution">
    <text evidence="1">The sequence shown here is derived from an EMBL/GenBank/DDBJ whole genome shotgun (WGS) entry which is preliminary data.</text>
</comment>
<dbReference type="RefSeq" id="WP_109824463.1">
    <property type="nucleotide sequence ID" value="NZ_QGKL01000039.1"/>
</dbReference>
<name>A0A317CBQ4_9GAMM</name>
<reference evidence="1 2" key="1">
    <citation type="submission" date="2018-05" db="EMBL/GenBank/DDBJ databases">
        <title>Leucothrix arctica sp. nov., isolated from Arctic seawater.</title>
        <authorList>
            <person name="Choi A."/>
            <person name="Baek K."/>
        </authorList>
    </citation>
    <scope>NUCLEOTIDE SEQUENCE [LARGE SCALE GENOMIC DNA]</scope>
    <source>
        <strain evidence="1 2">IMCC9719</strain>
    </source>
</reference>
<accession>A0A317CBQ4</accession>
<dbReference type="Proteomes" id="UP000245506">
    <property type="component" value="Unassembled WGS sequence"/>
</dbReference>
<proteinExistence type="predicted"/>
<protein>
    <submittedName>
        <fullName evidence="1">Uncharacterized protein</fullName>
    </submittedName>
</protein>
<gene>
    <name evidence="1" type="ORF">DKT75_15825</name>
</gene>
<dbReference type="AlphaFoldDB" id="A0A317CBQ4"/>
<organism evidence="1 2">
    <name type="scientific">Leucothrix arctica</name>
    <dbReference type="NCBI Taxonomy" id="1481894"/>
    <lineage>
        <taxon>Bacteria</taxon>
        <taxon>Pseudomonadati</taxon>
        <taxon>Pseudomonadota</taxon>
        <taxon>Gammaproteobacteria</taxon>
        <taxon>Thiotrichales</taxon>
        <taxon>Thiotrichaceae</taxon>
        <taxon>Leucothrix</taxon>
    </lineage>
</organism>
<sequence>MAYLYATNIPTAYASALRARSASFVIPNKNNVTANQLCIKLKQMKEWVLDTKTAQLRRLKSFHVIPKKLSIEITP</sequence>
<evidence type="ECO:0000313" key="1">
    <source>
        <dbReference type="EMBL" id="PWQ94753.1"/>
    </source>
</evidence>